<evidence type="ECO:0000256" key="5">
    <source>
        <dbReference type="SAM" id="SignalP"/>
    </source>
</evidence>
<organism evidence="8 9">
    <name type="scientific">Eptatretus burgeri</name>
    <name type="common">Inshore hagfish</name>
    <dbReference type="NCBI Taxonomy" id="7764"/>
    <lineage>
        <taxon>Eukaryota</taxon>
        <taxon>Metazoa</taxon>
        <taxon>Chordata</taxon>
        <taxon>Craniata</taxon>
        <taxon>Vertebrata</taxon>
        <taxon>Cyclostomata</taxon>
        <taxon>Myxini</taxon>
        <taxon>Myxiniformes</taxon>
        <taxon>Myxinidae</taxon>
        <taxon>Eptatretinae</taxon>
        <taxon>Eptatretus</taxon>
    </lineage>
</organism>
<evidence type="ECO:0000256" key="2">
    <source>
        <dbReference type="ARBA" id="ARBA00023157"/>
    </source>
</evidence>
<sequence>MRNGFLFALSLFMLFLIFPMCSTFEDTVSVSPFVRHQDDRQTTAVTRRLGGVVELACGLPHIRTSTTSVAGIKRPPSVVLWMRTDRPLPVYLRIGKHEPHIDADFHGRLTVSESWSLHLTNLQSGDEGIYGCRVLHQSLLQGQWTLLTLAAPPEFTIPPPFELELEEGEMASLPCAARGSPSPFLTWHYGNSSILTASDSAVLNLGPVDKAAAGLYVCTATNAYGEVSLSTELHVWDPAYPPLLPNHTFIPQGRLGHLRCQGNADPPVLNVDWTRNGHPISSNETLWWLLADGLLMVLGELEAEGDYACIPSNALGSHGSSTNTQVIVKPLPTFTIRPDPEYHQNIGRTLIVPCTAGGDPTPDICWHQVATEENLRQKRMTPLCSGQSQPSRSLRLVPIKSQHHGAWVCEACNPVGCSSTGTNIFVTGTRPHLVTSVNVQFTSVSANISWIAGFDGGYPQWFIVWVKRTRDGGWAWQNLELLGDVHKLQKRNGNWGSWGSTSWLELKELEPGESYDFSVLSRNAYGSGPFSNIVSATRPVPSPPPPLSLGPPCNLSGSASDEIVLLSWESQGLECGPQPSNYSFVVEAKEVGEIHDVKESGWRVLREGLVETEAVLVGLSQDVTYKFRVRTGSGGVVGLPSKPITLYISGPVIRWPPLLVGLLSGLAFLASSLLLSAVAGCLAARRRAHRAAHRHRIFGLGFERSEIHPDGKGQPYPVRLVLASLPESQPDMKGLLSQNDSGPSQKNSAVASSSCCGLTRHRWSRKHSEVVLHTEQGSLPGLGSGDNVENDSPTPERIARNMDGRFVVSGLLKGVACSPPTPPPLQDPPPISTRQTQPLWHRVFGALGMSKTHFKLQSCLPGQEFEMASDMEKSDQKKCDDHNGHEDNYDILNSGKQNIDIREKHSFEDTEGVMEDELDLDKEAKTDWNGRKEEKNMTAGLCSSVLQADRDSNFKRLIRDAADTANSSTPIETADNSGRFCRGDADKGNEPTTCNNLSHTHVVKDCCGSLICHNQAVSSGGIMKDDAHIATTCFPQDYASCAHAATGSVDNGHIANRGSHISGMWPASGIVLCTSPFTDSSCICSNDSGFTQPDCRKHNLEEGRCACERPATEESWKRPVFVPHATEIYNRPRFRPGHTEAHIRPDSGPGHENTWVGAGQNVQRPKSTDFVKEMERAEICTLSSPKPCTSLGKLGALWACHDITDAPRASLPPSLPPFLQAHTKWKTEPVDHCHDDLARRCEALRAEFLDYRRRQNSEIAGQVSLSGKSNDHESKSKDPGHVEIDPRFERATLL</sequence>
<evidence type="ECO:0000259" key="6">
    <source>
        <dbReference type="PROSITE" id="PS50835"/>
    </source>
</evidence>
<dbReference type="Pfam" id="PF13927">
    <property type="entry name" value="Ig_3"/>
    <property type="match status" value="1"/>
</dbReference>
<feature type="region of interest" description="Disordered" evidence="4">
    <location>
        <begin position="731"/>
        <end position="751"/>
    </location>
</feature>
<evidence type="ECO:0000313" key="8">
    <source>
        <dbReference type="Ensembl" id="ENSEBUP00000024733.1"/>
    </source>
</evidence>
<dbReference type="Gene3D" id="2.60.40.10">
    <property type="entry name" value="Immunoglobulins"/>
    <property type="match status" value="6"/>
</dbReference>
<feature type="domain" description="Ig-like" evidence="6">
    <location>
        <begin position="32"/>
        <end position="148"/>
    </location>
</feature>
<dbReference type="PROSITE" id="PS50835">
    <property type="entry name" value="IG_LIKE"/>
    <property type="match status" value="4"/>
</dbReference>
<dbReference type="InterPro" id="IPR003598">
    <property type="entry name" value="Ig_sub2"/>
</dbReference>
<dbReference type="PROSITE" id="PS50853">
    <property type="entry name" value="FN3"/>
    <property type="match status" value="2"/>
</dbReference>
<dbReference type="GO" id="GO:0098609">
    <property type="term" value="P:cell-cell adhesion"/>
    <property type="evidence" value="ECO:0007669"/>
    <property type="project" value="TreeGrafter"/>
</dbReference>
<feature type="domain" description="Ig-like" evidence="6">
    <location>
        <begin position="153"/>
        <end position="230"/>
    </location>
</feature>
<dbReference type="Ensembl" id="ENSEBUT00000025310.1">
    <property type="protein sequence ID" value="ENSEBUP00000024733.1"/>
    <property type="gene ID" value="ENSEBUG00000015251.1"/>
</dbReference>
<dbReference type="SUPFAM" id="SSF48726">
    <property type="entry name" value="Immunoglobulin"/>
    <property type="match status" value="4"/>
</dbReference>
<reference evidence="8" key="1">
    <citation type="submission" date="2025-08" db="UniProtKB">
        <authorList>
            <consortium name="Ensembl"/>
        </authorList>
    </citation>
    <scope>IDENTIFICATION</scope>
</reference>
<keyword evidence="9" id="KW-1185">Reference proteome</keyword>
<feature type="signal peptide" evidence="5">
    <location>
        <begin position="1"/>
        <end position="23"/>
    </location>
</feature>
<dbReference type="Proteomes" id="UP000694388">
    <property type="component" value="Unplaced"/>
</dbReference>
<keyword evidence="5" id="KW-0732">Signal</keyword>
<keyword evidence="3" id="KW-0393">Immunoglobulin domain</keyword>
<keyword evidence="2" id="KW-1015">Disulfide bond</keyword>
<dbReference type="InterPro" id="IPR036179">
    <property type="entry name" value="Ig-like_dom_sf"/>
</dbReference>
<dbReference type="SMART" id="SM00060">
    <property type="entry name" value="FN3"/>
    <property type="match status" value="2"/>
</dbReference>
<feature type="domain" description="Ig-like" evidence="6">
    <location>
        <begin position="238"/>
        <end position="327"/>
    </location>
</feature>
<feature type="domain" description="Ig-like" evidence="6">
    <location>
        <begin position="332"/>
        <end position="427"/>
    </location>
</feature>
<protein>
    <submittedName>
        <fullName evidence="8">Uncharacterized protein</fullName>
    </submittedName>
</protein>
<evidence type="ECO:0000259" key="7">
    <source>
        <dbReference type="PROSITE" id="PS50853"/>
    </source>
</evidence>
<feature type="compositionally biased region" description="Basic and acidic residues" evidence="4">
    <location>
        <begin position="1269"/>
        <end position="1285"/>
    </location>
</feature>
<keyword evidence="1" id="KW-0677">Repeat</keyword>
<evidence type="ECO:0000313" key="9">
    <source>
        <dbReference type="Proteomes" id="UP000694388"/>
    </source>
</evidence>
<accession>A0A8C4R4A1</accession>
<dbReference type="PANTHER" id="PTHR44170">
    <property type="entry name" value="PROTEIN SIDEKICK"/>
    <property type="match status" value="1"/>
</dbReference>
<dbReference type="InterPro" id="IPR013783">
    <property type="entry name" value="Ig-like_fold"/>
</dbReference>
<dbReference type="InterPro" id="IPR003599">
    <property type="entry name" value="Ig_sub"/>
</dbReference>
<feature type="region of interest" description="Disordered" evidence="4">
    <location>
        <begin position="1260"/>
        <end position="1285"/>
    </location>
</feature>
<name>A0A8C4R4A1_EPTBU</name>
<dbReference type="SMART" id="SM00409">
    <property type="entry name" value="IG"/>
    <property type="match status" value="4"/>
</dbReference>
<proteinExistence type="predicted"/>
<dbReference type="SMART" id="SM00408">
    <property type="entry name" value="IGc2"/>
    <property type="match status" value="3"/>
</dbReference>
<feature type="region of interest" description="Disordered" evidence="4">
    <location>
        <begin position="1143"/>
        <end position="1166"/>
    </location>
</feature>
<dbReference type="PANTHER" id="PTHR44170:SF32">
    <property type="entry name" value="PROTEIN TURTLE-LIKE PROTEIN"/>
    <property type="match status" value="1"/>
</dbReference>
<dbReference type="InterPro" id="IPR036116">
    <property type="entry name" value="FN3_sf"/>
</dbReference>
<feature type="compositionally biased region" description="Polar residues" evidence="4">
    <location>
        <begin position="736"/>
        <end position="751"/>
    </location>
</feature>
<feature type="domain" description="Fibronectin type-III" evidence="7">
    <location>
        <begin position="430"/>
        <end position="543"/>
    </location>
</feature>
<dbReference type="CDD" id="cd00063">
    <property type="entry name" value="FN3"/>
    <property type="match status" value="2"/>
</dbReference>
<feature type="chain" id="PRO_5034844749" evidence="5">
    <location>
        <begin position="24"/>
        <end position="1294"/>
    </location>
</feature>
<dbReference type="InterPro" id="IPR007110">
    <property type="entry name" value="Ig-like_dom"/>
</dbReference>
<evidence type="ECO:0000256" key="1">
    <source>
        <dbReference type="ARBA" id="ARBA00022737"/>
    </source>
</evidence>
<dbReference type="GeneTree" id="ENSGT00940000160444"/>
<dbReference type="SUPFAM" id="SSF49265">
    <property type="entry name" value="Fibronectin type III"/>
    <property type="match status" value="1"/>
</dbReference>
<dbReference type="InterPro" id="IPR003961">
    <property type="entry name" value="FN3_dom"/>
</dbReference>
<feature type="domain" description="Fibronectin type-III" evidence="7">
    <location>
        <begin position="551"/>
        <end position="651"/>
    </location>
</feature>
<evidence type="ECO:0000256" key="4">
    <source>
        <dbReference type="SAM" id="MobiDB-lite"/>
    </source>
</evidence>
<reference evidence="8" key="2">
    <citation type="submission" date="2025-09" db="UniProtKB">
        <authorList>
            <consortium name="Ensembl"/>
        </authorList>
    </citation>
    <scope>IDENTIFICATION</scope>
</reference>
<evidence type="ECO:0000256" key="3">
    <source>
        <dbReference type="ARBA" id="ARBA00023319"/>
    </source>
</evidence>